<evidence type="ECO:0000313" key="3">
    <source>
        <dbReference type="Proteomes" id="UP000076268"/>
    </source>
</evidence>
<dbReference type="AlphaFoldDB" id="A0A154BPR6"/>
<dbReference type="STRING" id="1794912.AXX12_06110"/>
<feature type="transmembrane region" description="Helical" evidence="1">
    <location>
        <begin position="39"/>
        <end position="58"/>
    </location>
</feature>
<reference evidence="2 3" key="1">
    <citation type="submission" date="2016-02" db="EMBL/GenBank/DDBJ databases">
        <title>Anaerosporomusa subterraneum gen. nov., sp. nov., a spore-forming obligate anaerobe isolated from saprolite.</title>
        <authorList>
            <person name="Choi J.K."/>
            <person name="Shah M."/>
            <person name="Yee N."/>
        </authorList>
    </citation>
    <scope>NUCLEOTIDE SEQUENCE [LARGE SCALE GENOMIC DNA]</scope>
    <source>
        <strain evidence="2 3">RU4</strain>
    </source>
</reference>
<dbReference type="PANTHER" id="PTHR38442:SF1">
    <property type="entry name" value="INNER MEMBRANE PROTEIN"/>
    <property type="match status" value="1"/>
</dbReference>
<evidence type="ECO:0000313" key="2">
    <source>
        <dbReference type="EMBL" id="KYZ76013.1"/>
    </source>
</evidence>
<keyword evidence="1" id="KW-1133">Transmembrane helix</keyword>
<keyword evidence="3" id="KW-1185">Reference proteome</keyword>
<dbReference type="GO" id="GO:0005886">
    <property type="term" value="C:plasma membrane"/>
    <property type="evidence" value="ECO:0007669"/>
    <property type="project" value="TreeGrafter"/>
</dbReference>
<keyword evidence="1" id="KW-0472">Membrane</keyword>
<evidence type="ECO:0000256" key="1">
    <source>
        <dbReference type="SAM" id="Phobius"/>
    </source>
</evidence>
<keyword evidence="1" id="KW-0812">Transmembrane</keyword>
<protein>
    <recommendedName>
        <fullName evidence="4">DUF445 domain-containing protein</fullName>
    </recommendedName>
</protein>
<accession>A0A154BPR6</accession>
<dbReference type="Proteomes" id="UP000076268">
    <property type="component" value="Unassembled WGS sequence"/>
</dbReference>
<gene>
    <name evidence="2" type="ORF">AXX12_06110</name>
</gene>
<comment type="caution">
    <text evidence="2">The sequence shown here is derived from an EMBL/GenBank/DDBJ whole genome shotgun (WGS) entry which is preliminary data.</text>
</comment>
<dbReference type="InterPro" id="IPR007383">
    <property type="entry name" value="DUF445"/>
</dbReference>
<feature type="transmembrane region" description="Helical" evidence="1">
    <location>
        <begin position="9"/>
        <end position="27"/>
    </location>
</feature>
<proteinExistence type="predicted"/>
<dbReference type="PANTHER" id="PTHR38442">
    <property type="entry name" value="INNER MEMBRANE PROTEIN-RELATED"/>
    <property type="match status" value="1"/>
</dbReference>
<dbReference type="Pfam" id="PF04286">
    <property type="entry name" value="DUF445"/>
    <property type="match status" value="1"/>
</dbReference>
<organism evidence="2 3">
    <name type="scientific">Anaerosporomusa subterranea</name>
    <dbReference type="NCBI Taxonomy" id="1794912"/>
    <lineage>
        <taxon>Bacteria</taxon>
        <taxon>Bacillati</taxon>
        <taxon>Bacillota</taxon>
        <taxon>Negativicutes</taxon>
        <taxon>Acetonemataceae</taxon>
        <taxon>Anaerosporomusa</taxon>
    </lineage>
</organism>
<dbReference type="EMBL" id="LSGP01000017">
    <property type="protein sequence ID" value="KYZ76013.1"/>
    <property type="molecule type" value="Genomic_DNA"/>
</dbReference>
<name>A0A154BPR6_ANASB</name>
<sequence length="434" mass="49463">MNRQKADKALAIAFTLFVTAVAVRWFYREAVWSQALFRMAEAALVGGVADWFAVTALFQRPLGVAFHTAIIPRNREKIVRAMSYMVQEEFLSRQSIQRHLQKIRLVSLLINWMESGGKQVVFRLLTRGLAAWLRNADRSRLVSTLAKVTQNRLRAIKFHCYATVLGRWLIHSGKADFFFNLVLTEAKQVAVRPSLRQEIYRFLNNATHQATGESTLGRLFGTFLRTFDFINLDEAADALYQRLLSELEALEQTHHPLRVWLNERLVQSLNELEHNPEWQQTLEQWKTGLVDRIPLEDILRPLVDGLLGSATEQNLGSIDESHTLIAGVLRFADRYWVALRQDTALQDWLERHLQEAASEVVLSEHSLIGELVGQAMGTLSDEELNVFIEDKVGEDLAWIRINGSVVGALAGLVVFFVGQYVYLPYIWPLLVGGR</sequence>
<feature type="transmembrane region" description="Helical" evidence="1">
    <location>
        <begin position="405"/>
        <end position="427"/>
    </location>
</feature>
<evidence type="ECO:0008006" key="4">
    <source>
        <dbReference type="Google" id="ProtNLM"/>
    </source>
</evidence>
<dbReference type="RefSeq" id="WP_066240712.1">
    <property type="nucleotide sequence ID" value="NZ_LSGP01000017.1"/>
</dbReference>